<dbReference type="RefSeq" id="WP_150864107.1">
    <property type="nucleotide sequence ID" value="NZ_VYXP01000005.1"/>
</dbReference>
<gene>
    <name evidence="3" type="ORF">F3N42_09060</name>
</gene>
<evidence type="ECO:0000313" key="3">
    <source>
        <dbReference type="EMBL" id="KAA9131457.1"/>
    </source>
</evidence>
<evidence type="ECO:0000256" key="2">
    <source>
        <dbReference type="SAM" id="SignalP"/>
    </source>
</evidence>
<organism evidence="3 4">
    <name type="scientific">Marinihelvus fidelis</name>
    <dbReference type="NCBI Taxonomy" id="2613842"/>
    <lineage>
        <taxon>Bacteria</taxon>
        <taxon>Pseudomonadati</taxon>
        <taxon>Pseudomonadota</taxon>
        <taxon>Gammaproteobacteria</taxon>
        <taxon>Chromatiales</taxon>
        <taxon>Wenzhouxiangellaceae</taxon>
        <taxon>Marinihelvus</taxon>
    </lineage>
</organism>
<feature type="region of interest" description="Disordered" evidence="1">
    <location>
        <begin position="45"/>
        <end position="105"/>
    </location>
</feature>
<proteinExistence type="predicted"/>
<protein>
    <recommendedName>
        <fullName evidence="5">Secreted protein</fullName>
    </recommendedName>
</protein>
<feature type="signal peptide" evidence="2">
    <location>
        <begin position="1"/>
        <end position="21"/>
    </location>
</feature>
<evidence type="ECO:0000313" key="4">
    <source>
        <dbReference type="Proteomes" id="UP000325372"/>
    </source>
</evidence>
<dbReference type="EMBL" id="VYXP01000005">
    <property type="protein sequence ID" value="KAA9131457.1"/>
    <property type="molecule type" value="Genomic_DNA"/>
</dbReference>
<accession>A0A5N0TBJ9</accession>
<dbReference type="Proteomes" id="UP000325372">
    <property type="component" value="Unassembled WGS sequence"/>
</dbReference>
<keyword evidence="2" id="KW-0732">Signal</keyword>
<keyword evidence="4" id="KW-1185">Reference proteome</keyword>
<evidence type="ECO:0008006" key="5">
    <source>
        <dbReference type="Google" id="ProtNLM"/>
    </source>
</evidence>
<evidence type="ECO:0000256" key="1">
    <source>
        <dbReference type="SAM" id="MobiDB-lite"/>
    </source>
</evidence>
<reference evidence="3 4" key="1">
    <citation type="submission" date="2019-09" db="EMBL/GenBank/DDBJ databases">
        <title>Wenzhouxiangella sp. Genome sequencing and assembly.</title>
        <authorList>
            <person name="Zhang R."/>
        </authorList>
    </citation>
    <scope>NUCLEOTIDE SEQUENCE [LARGE SCALE GENOMIC DNA]</scope>
    <source>
        <strain evidence="3 4">W260</strain>
    </source>
</reference>
<comment type="caution">
    <text evidence="3">The sequence shown here is derived from an EMBL/GenBank/DDBJ whole genome shotgun (WGS) entry which is preliminary data.</text>
</comment>
<dbReference type="AlphaFoldDB" id="A0A5N0TBJ9"/>
<sequence>MRAFSWMIVLLSAAWLAISGARNEAPSAILAQLAGQLAETVAEEQVTGTMAPPQPACEGAEDGAETIDGGSRHAEGSVDQSVDPGRTEPRLATADASRIDATCGH</sequence>
<name>A0A5N0TBJ9_9GAMM</name>
<feature type="chain" id="PRO_5024326308" description="Secreted protein" evidence="2">
    <location>
        <begin position="22"/>
        <end position="105"/>
    </location>
</feature>